<dbReference type="Pfam" id="PF14215">
    <property type="entry name" value="bHLH-MYC_N"/>
    <property type="match status" value="1"/>
</dbReference>
<evidence type="ECO:0000313" key="10">
    <source>
        <dbReference type="Proteomes" id="UP000585474"/>
    </source>
</evidence>
<sequence>MDLTCSSPSSGATIQQRLQFMIQRQTEWWVYAIFWQATTENDQRVVLSWGDGHFKGPKQQYSMMSVSLSSEAHQPHPPKSIFDIDNTDLHIDPEWFYMVSVTKSFVAGDEILGHTFSSGAYVWLTGEHDIKFYDSPRVKEAHAHGIQTLVCISTPLGVVELGSTNTIKEDWELIQLAKSLFGLVDHTTTLSKEPRPHLSPLEREMAKACLSSSDSGGPSDFESPDSKINLKKRGRKTTGTSSGGKETPINHVQAERQRREKLNHRFYRLRSVVPNVSKMDRASLLADAVAYIGELKAKTNELEAKIRADQYSQMPPKTHDNARASMTVDGGSSSSSCGHGTGAGEVDVKMIGSEAMIRVHCVDVNYPAARFMDAMRELGIGVHHASVSKIKDLMLLDVVVRVPDGLQSNEVLSQPKSEKRKKKKRKKMGYVLRVRFASFFAGAAVTSAMGLYLLRDDYKAAHQSISQQMNGLYESLDGRISALEKLKEVEAAKQMEPTE</sequence>
<dbReference type="Pfam" id="PF00010">
    <property type="entry name" value="HLH"/>
    <property type="match status" value="1"/>
</dbReference>
<keyword evidence="3 5" id="KW-0804">Transcription</keyword>
<dbReference type="GO" id="GO:0005634">
    <property type="term" value="C:nucleus"/>
    <property type="evidence" value="ECO:0007669"/>
    <property type="project" value="UniProtKB-SubCell"/>
</dbReference>
<evidence type="ECO:0000256" key="7">
    <source>
        <dbReference type="SAM" id="Phobius"/>
    </source>
</evidence>
<dbReference type="EMBL" id="BJWL01000025">
    <property type="protein sequence ID" value="GFZ16369.1"/>
    <property type="molecule type" value="Genomic_DNA"/>
</dbReference>
<dbReference type="AlphaFoldDB" id="A0A7J0GZX5"/>
<dbReference type="PANTHER" id="PTHR11514:SF115">
    <property type="entry name" value="TRANSCRIPTION FACTOR"/>
    <property type="match status" value="1"/>
</dbReference>
<dbReference type="Pfam" id="PF22754">
    <property type="entry name" value="bHLH-TF_ACT-like_plant"/>
    <property type="match status" value="1"/>
</dbReference>
<dbReference type="OrthoDB" id="1926382at2759"/>
<keyword evidence="4 5" id="KW-0539">Nucleus</keyword>
<dbReference type="SMART" id="SM00353">
    <property type="entry name" value="HLH"/>
    <property type="match status" value="1"/>
</dbReference>
<dbReference type="GO" id="GO:0046983">
    <property type="term" value="F:protein dimerization activity"/>
    <property type="evidence" value="ECO:0007669"/>
    <property type="project" value="InterPro"/>
</dbReference>
<keyword evidence="7" id="KW-1133">Transmembrane helix</keyword>
<feature type="region of interest" description="Disordered" evidence="6">
    <location>
        <begin position="206"/>
        <end position="258"/>
    </location>
</feature>
<proteinExistence type="predicted"/>
<evidence type="ECO:0000256" key="5">
    <source>
        <dbReference type="RuleBase" id="RU369104"/>
    </source>
</evidence>
<feature type="compositionally biased region" description="Low complexity" evidence="6">
    <location>
        <begin position="237"/>
        <end position="247"/>
    </location>
</feature>
<keyword evidence="7" id="KW-0812">Transmembrane</keyword>
<dbReference type="PROSITE" id="PS50888">
    <property type="entry name" value="BHLH"/>
    <property type="match status" value="1"/>
</dbReference>
<feature type="domain" description="BHLH" evidence="8">
    <location>
        <begin position="246"/>
        <end position="295"/>
    </location>
</feature>
<gene>
    <name evidence="9" type="ORF">Acr_25g0007780</name>
</gene>
<keyword evidence="10" id="KW-1185">Reference proteome</keyword>
<feature type="transmembrane region" description="Helical" evidence="7">
    <location>
        <begin position="430"/>
        <end position="454"/>
    </location>
</feature>
<evidence type="ECO:0000256" key="3">
    <source>
        <dbReference type="ARBA" id="ARBA00023163"/>
    </source>
</evidence>
<dbReference type="InterPro" id="IPR025610">
    <property type="entry name" value="MYC/MYB_N"/>
</dbReference>
<keyword evidence="7" id="KW-0472">Membrane</keyword>
<dbReference type="SUPFAM" id="SSF47459">
    <property type="entry name" value="HLH, helix-loop-helix DNA-binding domain"/>
    <property type="match status" value="1"/>
</dbReference>
<protein>
    <recommendedName>
        <fullName evidence="5">Transcription factor</fullName>
        <shortName evidence="5">bHLH transcription factor</shortName>
    </recommendedName>
    <alternativeName>
        <fullName evidence="5">Basic helix-loop-helix protein</fullName>
    </alternativeName>
</protein>
<dbReference type="Gene3D" id="4.10.280.10">
    <property type="entry name" value="Helix-loop-helix DNA-binding domain"/>
    <property type="match status" value="1"/>
</dbReference>
<evidence type="ECO:0000256" key="1">
    <source>
        <dbReference type="ARBA" id="ARBA00004123"/>
    </source>
</evidence>
<name>A0A7J0GZX5_9ERIC</name>
<dbReference type="GO" id="GO:0000976">
    <property type="term" value="F:transcription cis-regulatory region binding"/>
    <property type="evidence" value="ECO:0007669"/>
    <property type="project" value="TreeGrafter"/>
</dbReference>
<dbReference type="InterPro" id="IPR011598">
    <property type="entry name" value="bHLH_dom"/>
</dbReference>
<reference evidence="9 10" key="1">
    <citation type="submission" date="2019-07" db="EMBL/GenBank/DDBJ databases">
        <title>De Novo Assembly of kiwifruit Actinidia rufa.</title>
        <authorList>
            <person name="Sugita-Konishi S."/>
            <person name="Sato K."/>
            <person name="Mori E."/>
            <person name="Abe Y."/>
            <person name="Kisaki G."/>
            <person name="Hamano K."/>
            <person name="Suezawa K."/>
            <person name="Otani M."/>
            <person name="Fukuda T."/>
            <person name="Manabe T."/>
            <person name="Gomi K."/>
            <person name="Tabuchi M."/>
            <person name="Akimitsu K."/>
            <person name="Kataoka I."/>
        </authorList>
    </citation>
    <scope>NUCLEOTIDE SEQUENCE [LARGE SCALE GENOMIC DNA]</scope>
    <source>
        <strain evidence="10">cv. Fuchu</strain>
    </source>
</reference>
<dbReference type="InterPro" id="IPR036638">
    <property type="entry name" value="HLH_DNA-bd_sf"/>
</dbReference>
<keyword evidence="2 5" id="KW-0805">Transcription regulation</keyword>
<dbReference type="Proteomes" id="UP000585474">
    <property type="component" value="Unassembled WGS sequence"/>
</dbReference>
<evidence type="ECO:0000256" key="6">
    <source>
        <dbReference type="SAM" id="MobiDB-lite"/>
    </source>
</evidence>
<dbReference type="GO" id="GO:0003700">
    <property type="term" value="F:DNA-binding transcription factor activity"/>
    <property type="evidence" value="ECO:0007669"/>
    <property type="project" value="InterPro"/>
</dbReference>
<evidence type="ECO:0000256" key="4">
    <source>
        <dbReference type="ARBA" id="ARBA00023242"/>
    </source>
</evidence>
<organism evidence="9 10">
    <name type="scientific">Actinidia rufa</name>
    <dbReference type="NCBI Taxonomy" id="165716"/>
    <lineage>
        <taxon>Eukaryota</taxon>
        <taxon>Viridiplantae</taxon>
        <taxon>Streptophyta</taxon>
        <taxon>Embryophyta</taxon>
        <taxon>Tracheophyta</taxon>
        <taxon>Spermatophyta</taxon>
        <taxon>Magnoliopsida</taxon>
        <taxon>eudicotyledons</taxon>
        <taxon>Gunneridae</taxon>
        <taxon>Pentapetalae</taxon>
        <taxon>asterids</taxon>
        <taxon>Ericales</taxon>
        <taxon>Actinidiaceae</taxon>
        <taxon>Actinidia</taxon>
    </lineage>
</organism>
<dbReference type="InterPro" id="IPR054502">
    <property type="entry name" value="bHLH-TF_ACT-like_plant"/>
</dbReference>
<evidence type="ECO:0000259" key="8">
    <source>
        <dbReference type="PROSITE" id="PS50888"/>
    </source>
</evidence>
<dbReference type="InterPro" id="IPR045084">
    <property type="entry name" value="AIB/MYC-like"/>
</dbReference>
<accession>A0A7J0GZX5</accession>
<comment type="subcellular location">
    <subcellularLocation>
        <location evidence="1 5">Nucleus</location>
    </subcellularLocation>
</comment>
<comment type="caution">
    <text evidence="9">The sequence shown here is derived from an EMBL/GenBank/DDBJ whole genome shotgun (WGS) entry which is preliminary data.</text>
</comment>
<evidence type="ECO:0000313" key="9">
    <source>
        <dbReference type="EMBL" id="GFZ16369.1"/>
    </source>
</evidence>
<dbReference type="PANTHER" id="PTHR11514">
    <property type="entry name" value="MYC"/>
    <property type="match status" value="1"/>
</dbReference>
<evidence type="ECO:0000256" key="2">
    <source>
        <dbReference type="ARBA" id="ARBA00023015"/>
    </source>
</evidence>